<proteinExistence type="predicted"/>
<dbReference type="Proteomes" id="UP001172386">
    <property type="component" value="Unassembled WGS sequence"/>
</dbReference>
<evidence type="ECO:0000313" key="2">
    <source>
        <dbReference type="Proteomes" id="UP001172386"/>
    </source>
</evidence>
<dbReference type="EMBL" id="JAPDRQ010000004">
    <property type="protein sequence ID" value="KAJ9664176.1"/>
    <property type="molecule type" value="Genomic_DNA"/>
</dbReference>
<gene>
    <name evidence="1" type="ORF">H2198_000394</name>
</gene>
<evidence type="ECO:0000313" key="1">
    <source>
        <dbReference type="EMBL" id="KAJ9664176.1"/>
    </source>
</evidence>
<organism evidence="1 2">
    <name type="scientific">Neophaeococcomyces mojaviensis</name>
    <dbReference type="NCBI Taxonomy" id="3383035"/>
    <lineage>
        <taxon>Eukaryota</taxon>
        <taxon>Fungi</taxon>
        <taxon>Dikarya</taxon>
        <taxon>Ascomycota</taxon>
        <taxon>Pezizomycotina</taxon>
        <taxon>Eurotiomycetes</taxon>
        <taxon>Chaetothyriomycetidae</taxon>
        <taxon>Chaetothyriales</taxon>
        <taxon>Chaetothyriales incertae sedis</taxon>
        <taxon>Neophaeococcomyces</taxon>
    </lineage>
</organism>
<name>A0ACC3AKD5_9EURO</name>
<protein>
    <submittedName>
        <fullName evidence="1">Uncharacterized protein</fullName>
    </submittedName>
</protein>
<keyword evidence="2" id="KW-1185">Reference proteome</keyword>
<reference evidence="1" key="1">
    <citation type="submission" date="2022-10" db="EMBL/GenBank/DDBJ databases">
        <title>Culturing micro-colonial fungi from biological soil crusts in the Mojave desert and describing Neophaeococcomyces mojavensis, and introducing the new genera and species Taxawa tesnikishii.</title>
        <authorList>
            <person name="Kurbessoian T."/>
            <person name="Stajich J.E."/>
        </authorList>
    </citation>
    <scope>NUCLEOTIDE SEQUENCE</scope>
    <source>
        <strain evidence="1">JES_112</strain>
    </source>
</reference>
<accession>A0ACC3AKD5</accession>
<comment type="caution">
    <text evidence="1">The sequence shown here is derived from an EMBL/GenBank/DDBJ whole genome shotgun (WGS) entry which is preliminary data.</text>
</comment>
<sequence length="224" mass="24889">MDSGHTPSLSFTDINSDPPNDHQTELSTTGIRYDLDDGSAPALEVLDPRGDLKLRNGNLLFQVSSNVLMLSSSYFRKMLQKDAFIEGTKQPNPTDPPTKVLNDDDPASFGLMCKLLHYQDVSLPKSVQQTGSFASVCDYYGTERALSVHVSAWSRAFVQPDSQLTTQDLEELLWIAYVFSLEEAFSVFSVRLAIGLDAKSVKTLELRSMPDTLEGKFPNHQHTI</sequence>